<comment type="caution">
    <text evidence="2">The sequence shown here is derived from an EMBL/GenBank/DDBJ whole genome shotgun (WGS) entry which is preliminary data.</text>
</comment>
<evidence type="ECO:0000313" key="2">
    <source>
        <dbReference type="EMBL" id="RAR07205.1"/>
    </source>
</evidence>
<dbReference type="STRING" id="183478.A0A364MYL4"/>
<feature type="chain" id="PRO_5017058632" evidence="1">
    <location>
        <begin position="18"/>
        <end position="254"/>
    </location>
</feature>
<dbReference type="AlphaFoldDB" id="A0A364MYL4"/>
<evidence type="ECO:0000313" key="3">
    <source>
        <dbReference type="Proteomes" id="UP000249619"/>
    </source>
</evidence>
<name>A0A364MYL4_STELY</name>
<gene>
    <name evidence="2" type="ORF">DDE83_006578</name>
</gene>
<reference evidence="3" key="1">
    <citation type="submission" date="2018-05" db="EMBL/GenBank/DDBJ databases">
        <title>Draft genome sequence of Stemphylium lycopersici strain CIDEFI 213.</title>
        <authorList>
            <person name="Medina R."/>
            <person name="Franco M.E.E."/>
            <person name="Lucentini C.G."/>
            <person name="Saparrat M.C.N."/>
            <person name="Balatti P.A."/>
        </authorList>
    </citation>
    <scope>NUCLEOTIDE SEQUENCE [LARGE SCALE GENOMIC DNA]</scope>
    <source>
        <strain evidence="3">CIDEFI 213</strain>
    </source>
</reference>
<dbReference type="Proteomes" id="UP000249619">
    <property type="component" value="Unassembled WGS sequence"/>
</dbReference>
<sequence length="254" mass="25481">MRAYVLCALLLPGLVRCRLFPESEYLRDAETTVPATASPASMPTSGSPEVTWTAEREHVELRQAPAVAPAAVAPVQAPPVVITTLPVVASAPAIPVSVPAVSGTPAPVAAPAPIINLPADPVPPPPPAPLLIPIAPAPAPAVAAPAPPANIAGATGARATPVVAPFSNVPFVTVQWAETFIGGTYSTWWPHTISLDFKQTVISLPGKGQIGMGTLTGKTGQTRTVVVGAAPTNGVGGWVKGVAVAAGVGVMGLV</sequence>
<proteinExistence type="predicted"/>
<protein>
    <submittedName>
        <fullName evidence="2">Uncharacterized protein</fullName>
    </submittedName>
</protein>
<feature type="signal peptide" evidence="1">
    <location>
        <begin position="1"/>
        <end position="17"/>
    </location>
</feature>
<keyword evidence="3" id="KW-1185">Reference proteome</keyword>
<evidence type="ECO:0000256" key="1">
    <source>
        <dbReference type="SAM" id="SignalP"/>
    </source>
</evidence>
<dbReference type="EMBL" id="QGDH01000103">
    <property type="protein sequence ID" value="RAR07205.1"/>
    <property type="molecule type" value="Genomic_DNA"/>
</dbReference>
<keyword evidence="1" id="KW-0732">Signal</keyword>
<accession>A0A364MYL4</accession>
<organism evidence="2 3">
    <name type="scientific">Stemphylium lycopersici</name>
    <name type="common">Tomato gray leaf spot disease fungus</name>
    <name type="synonym">Thyrospora lycopersici</name>
    <dbReference type="NCBI Taxonomy" id="183478"/>
    <lineage>
        <taxon>Eukaryota</taxon>
        <taxon>Fungi</taxon>
        <taxon>Dikarya</taxon>
        <taxon>Ascomycota</taxon>
        <taxon>Pezizomycotina</taxon>
        <taxon>Dothideomycetes</taxon>
        <taxon>Pleosporomycetidae</taxon>
        <taxon>Pleosporales</taxon>
        <taxon>Pleosporineae</taxon>
        <taxon>Pleosporaceae</taxon>
        <taxon>Stemphylium</taxon>
    </lineage>
</organism>